<evidence type="ECO:0000259" key="2">
    <source>
        <dbReference type="Pfam" id="PF17289"/>
    </source>
</evidence>
<dbReference type="EMBL" id="BSFD01000009">
    <property type="protein sequence ID" value="GLK49375.1"/>
    <property type="molecule type" value="Genomic_DNA"/>
</dbReference>
<keyword evidence="1" id="KW-1188">Viral release from host cell</keyword>
<dbReference type="Proteomes" id="UP001143509">
    <property type="component" value="Unassembled WGS sequence"/>
</dbReference>
<evidence type="ECO:0000313" key="4">
    <source>
        <dbReference type="Proteomes" id="UP001143509"/>
    </source>
</evidence>
<name>A0ABQ5T993_9CAUL</name>
<evidence type="ECO:0000313" key="3">
    <source>
        <dbReference type="EMBL" id="GLK49375.1"/>
    </source>
</evidence>
<gene>
    <name evidence="3" type="ORF">GCM10017620_23480</name>
</gene>
<dbReference type="Pfam" id="PF17289">
    <property type="entry name" value="Terminase_6C"/>
    <property type="match status" value="1"/>
</dbReference>
<evidence type="ECO:0000256" key="1">
    <source>
        <dbReference type="ARBA" id="ARBA00022612"/>
    </source>
</evidence>
<comment type="caution">
    <text evidence="3">The sequence shown here is derived from an EMBL/GenBank/DDBJ whole genome shotgun (WGS) entry which is preliminary data.</text>
</comment>
<accession>A0ABQ5T993</accession>
<feature type="domain" description="Terminase large subunit gp17-like C-terminal" evidence="2">
    <location>
        <begin position="397"/>
        <end position="537"/>
    </location>
</feature>
<keyword evidence="4" id="KW-1185">Reference proteome</keyword>
<reference evidence="3" key="2">
    <citation type="submission" date="2023-01" db="EMBL/GenBank/DDBJ databases">
        <authorList>
            <person name="Sun Q."/>
            <person name="Evtushenko L."/>
        </authorList>
    </citation>
    <scope>NUCLEOTIDE SEQUENCE</scope>
    <source>
        <strain evidence="3">VKM B-1499</strain>
    </source>
</reference>
<dbReference type="RefSeq" id="WP_271165572.1">
    <property type="nucleotide sequence ID" value="NZ_BSFD01000009.1"/>
</dbReference>
<dbReference type="InterPro" id="IPR035421">
    <property type="entry name" value="Terminase_6C"/>
</dbReference>
<reference evidence="3" key="1">
    <citation type="journal article" date="2014" name="Int. J. Syst. Evol. Microbiol.">
        <title>Complete genome of a new Firmicutes species belonging to the dominant human colonic microbiota ('Ruminococcus bicirculans') reveals two chromosomes and a selective capacity to utilize plant glucans.</title>
        <authorList>
            <consortium name="NISC Comparative Sequencing Program"/>
            <person name="Wegmann U."/>
            <person name="Louis P."/>
            <person name="Goesmann A."/>
            <person name="Henrissat B."/>
            <person name="Duncan S.H."/>
            <person name="Flint H.J."/>
        </authorList>
    </citation>
    <scope>NUCLEOTIDE SEQUENCE</scope>
    <source>
        <strain evidence="3">VKM B-1499</strain>
    </source>
</reference>
<organism evidence="3 4">
    <name type="scientific">Brevundimonas intermedia</name>
    <dbReference type="NCBI Taxonomy" id="74315"/>
    <lineage>
        <taxon>Bacteria</taxon>
        <taxon>Pseudomonadati</taxon>
        <taxon>Pseudomonadota</taxon>
        <taxon>Alphaproteobacteria</taxon>
        <taxon>Caulobacterales</taxon>
        <taxon>Caulobacteraceae</taxon>
        <taxon>Brevundimonas</taxon>
    </lineage>
</organism>
<dbReference type="Gene3D" id="3.40.50.300">
    <property type="entry name" value="P-loop containing nucleotide triphosphate hydrolases"/>
    <property type="match status" value="1"/>
</dbReference>
<dbReference type="Gene3D" id="3.30.420.240">
    <property type="match status" value="1"/>
</dbReference>
<sequence length="553" mass="59325">MTGKSKFTDKVWNEEIGPRYANDHSVTGKQIAEELGLHEVTLSSQMRRRGFYRYQRAGTPPPAFTAAAAEGLKRCEILAFDWDPDKPEATMATLNARAALAAREGWLPEMGGLLRAKRFVGMDAVRFGPWAGMSLAKALGMPDAAGLGDDAEPGPELVLRTAQQPPEDAWSAWLFLGGRGAGKTLAGASWAADEAERLGPGGRLALVGATLHDVREVMIGGPSGIMALPRWRGRARPVYESTRRRLVFPSGAEAWAFSAEDPDSLRGPQFAGAWADEFCAWARPDETLAMLRLGLRLGRDPRLVVTTTPRPMAALKALRAEAGCVTTHAPTRDNAENLAPGVIARLEALYGGTRRAAQEMEGLILDVEGALFRAEDLARANLDSGAAPARFDRVVVAIDPTTTPGGDACGIVAAGRVGTQAYVLADRSMRGLSPDGWARRALACAAEFGAGAIVAEVNQGGDMVAHVLKTLEPHVVVREVRATRGKRMRAEPVAALYEQGRVTHLGRLRDLEEELMALGGDETGSLDRADALVWALTDLMLGEEGEGPWFRVL</sequence>
<dbReference type="InterPro" id="IPR027417">
    <property type="entry name" value="P-loop_NTPase"/>
</dbReference>
<proteinExistence type="predicted"/>
<dbReference type="Pfam" id="PF03237">
    <property type="entry name" value="Terminase_6N"/>
    <property type="match status" value="1"/>
</dbReference>
<protein>
    <recommendedName>
        <fullName evidence="2">Terminase large subunit gp17-like C-terminal domain-containing protein</fullName>
    </recommendedName>
</protein>